<dbReference type="EMBL" id="FQ032815">
    <property type="protein sequence ID" value="CBL87284.1"/>
    <property type="molecule type" value="Genomic_DNA"/>
</dbReference>
<reference evidence="5" key="2">
    <citation type="journal article" date="2012" name="Environ. Microbiol.">
        <title>Genomic content of uncultured Bacteroidetes from contrasting oceanic provinces in the North Atlantic Ocean.</title>
        <authorList>
            <person name="Gomez-Pereira P.R."/>
            <person name="Schuler M."/>
            <person name="Fuchs B.M."/>
            <person name="Bennke C."/>
            <person name="Teeling H."/>
            <person name="Waldmann J."/>
            <person name="Richter M."/>
            <person name="Barbe V."/>
            <person name="Bataille E."/>
            <person name="Glockner F.O."/>
            <person name="Amann R."/>
        </authorList>
    </citation>
    <scope>NUCLEOTIDE SEQUENCE</scope>
</reference>
<gene>
    <name evidence="5" type="ORF">S3_933_0025</name>
</gene>
<dbReference type="GO" id="GO:0001522">
    <property type="term" value="P:pseudouridine synthesis"/>
    <property type="evidence" value="ECO:0007669"/>
    <property type="project" value="InterPro"/>
</dbReference>
<evidence type="ECO:0000256" key="1">
    <source>
        <dbReference type="ARBA" id="ARBA00008348"/>
    </source>
</evidence>
<feature type="domain" description="Pseudouridine synthase RsuA/RluA-like" evidence="4">
    <location>
        <begin position="6"/>
        <end position="151"/>
    </location>
</feature>
<dbReference type="InterPro" id="IPR050343">
    <property type="entry name" value="RsuA_PseudoU_synthase"/>
</dbReference>
<keyword evidence="2 3" id="KW-0413">Isomerase</keyword>
<organism evidence="5">
    <name type="scientific">uncultured Flavobacteriia bacterium</name>
    <dbReference type="NCBI Taxonomy" id="212695"/>
    <lineage>
        <taxon>Bacteria</taxon>
        <taxon>Pseudomonadati</taxon>
        <taxon>Bacteroidota</taxon>
        <taxon>Flavobacteriia</taxon>
        <taxon>environmental samples</taxon>
    </lineage>
</organism>
<dbReference type="PANTHER" id="PTHR47683:SF2">
    <property type="entry name" value="RNA-BINDING S4 DOMAIN-CONTAINING PROTEIN"/>
    <property type="match status" value="1"/>
</dbReference>
<dbReference type="GO" id="GO:0006364">
    <property type="term" value="P:rRNA processing"/>
    <property type="evidence" value="ECO:0007669"/>
    <property type="project" value="UniProtKB-ARBA"/>
</dbReference>
<dbReference type="SUPFAM" id="SSF55120">
    <property type="entry name" value="Pseudouridine synthase"/>
    <property type="match status" value="1"/>
</dbReference>
<dbReference type="NCBIfam" id="TIGR00093">
    <property type="entry name" value="pseudouridine synthase"/>
    <property type="match status" value="1"/>
</dbReference>
<dbReference type="PROSITE" id="PS01149">
    <property type="entry name" value="PSI_RSU"/>
    <property type="match status" value="1"/>
</dbReference>
<dbReference type="InterPro" id="IPR018496">
    <property type="entry name" value="PsdUridine_synth_RsuA/RluB_CS"/>
</dbReference>
<dbReference type="Gene3D" id="3.30.70.1560">
    <property type="entry name" value="Alpha-L RNA-binding motif"/>
    <property type="match status" value="1"/>
</dbReference>
<protein>
    <recommendedName>
        <fullName evidence="3">Pseudouridine synthase</fullName>
        <ecNumber evidence="3">5.4.99.-</ecNumber>
    </recommendedName>
</protein>
<dbReference type="Gene3D" id="3.30.70.580">
    <property type="entry name" value="Pseudouridine synthase I, catalytic domain, N-terminal subdomain"/>
    <property type="match status" value="1"/>
</dbReference>
<dbReference type="InterPro" id="IPR020094">
    <property type="entry name" value="TruA/RsuA/RluB/E/F_N"/>
</dbReference>
<dbReference type="InterPro" id="IPR042092">
    <property type="entry name" value="PsdUridine_s_RsuA/RluB/E/F_cat"/>
</dbReference>
<dbReference type="InterPro" id="IPR000748">
    <property type="entry name" value="PsdUridine_synth_RsuA/RluB/E/F"/>
</dbReference>
<comment type="similarity">
    <text evidence="1 3">Belongs to the pseudouridine synthase RsuA family.</text>
</comment>
<evidence type="ECO:0000256" key="2">
    <source>
        <dbReference type="ARBA" id="ARBA00023235"/>
    </source>
</evidence>
<dbReference type="Pfam" id="PF00849">
    <property type="entry name" value="PseudoU_synth_2"/>
    <property type="match status" value="1"/>
</dbReference>
<proteinExistence type="inferred from homology"/>
<evidence type="ECO:0000256" key="3">
    <source>
        <dbReference type="RuleBase" id="RU003887"/>
    </source>
</evidence>
<dbReference type="GO" id="GO:0003723">
    <property type="term" value="F:RNA binding"/>
    <property type="evidence" value="ECO:0007669"/>
    <property type="project" value="InterPro"/>
</dbReference>
<name>F4MMB6_9BACT</name>
<dbReference type="InterPro" id="IPR020103">
    <property type="entry name" value="PsdUridine_synth_cat_dom_sf"/>
</dbReference>
<dbReference type="GO" id="GO:0009982">
    <property type="term" value="F:pseudouridine synthase activity"/>
    <property type="evidence" value="ECO:0007669"/>
    <property type="project" value="InterPro"/>
</dbReference>
<evidence type="ECO:0000259" key="4">
    <source>
        <dbReference type="Pfam" id="PF00849"/>
    </source>
</evidence>
<dbReference type="PANTHER" id="PTHR47683">
    <property type="entry name" value="PSEUDOURIDINE SYNTHASE FAMILY PROTEIN-RELATED"/>
    <property type="match status" value="1"/>
</dbReference>
<dbReference type="InterPro" id="IPR006145">
    <property type="entry name" value="PsdUridine_synth_RsuA/RluA"/>
</dbReference>
<evidence type="ECO:0000313" key="5">
    <source>
        <dbReference type="EMBL" id="CBL87284.1"/>
    </source>
</evidence>
<reference evidence="5" key="1">
    <citation type="submission" date="2010-05" db="EMBL/GenBank/DDBJ databases">
        <authorList>
            <person name="Genoscope - CEA"/>
        </authorList>
    </citation>
    <scope>NUCLEOTIDE SEQUENCE</scope>
</reference>
<dbReference type="AlphaFoldDB" id="F4MMB6"/>
<dbReference type="GO" id="GO:0140098">
    <property type="term" value="F:catalytic activity, acting on RNA"/>
    <property type="evidence" value="ECO:0007669"/>
    <property type="project" value="UniProtKB-ARBA"/>
</dbReference>
<accession>F4MMB6</accession>
<sequence>MGKGKKYYIIYKPKGCLSQFSKEHGKRALGDVFDLPTDVYPVGRLDEDSEGLLLISNDKSINSKLLNPLNGHWRTYWVQVSGQIHKSAIKALVNGVDIVVKGKIHSTLPARVKKGNPPKNILPLNVSEKETSWVKISLCEGKYRQVRKMTAKVGFPTLRLVRTHIEELELGELKPSEFKSLDKKALFHKLKLSVD</sequence>
<dbReference type="EC" id="5.4.99.-" evidence="3"/>